<organism evidence="1 2">
    <name type="scientific">Novipirellula caenicola</name>
    <dbReference type="NCBI Taxonomy" id="1536901"/>
    <lineage>
        <taxon>Bacteria</taxon>
        <taxon>Pseudomonadati</taxon>
        <taxon>Planctomycetota</taxon>
        <taxon>Planctomycetia</taxon>
        <taxon>Pirellulales</taxon>
        <taxon>Pirellulaceae</taxon>
        <taxon>Novipirellula</taxon>
    </lineage>
</organism>
<keyword evidence="2" id="KW-1185">Reference proteome</keyword>
<proteinExistence type="predicted"/>
<evidence type="ECO:0000313" key="1">
    <source>
        <dbReference type="EMBL" id="GAA5510925.1"/>
    </source>
</evidence>
<comment type="caution">
    <text evidence="1">The sequence shown here is derived from an EMBL/GenBank/DDBJ whole genome shotgun (WGS) entry which is preliminary data.</text>
</comment>
<sequence>MKVTFARHDVAADVNWEKTFETWTTIATPIGCTPSPQERPKSPGHDERFTIDKTPDFVTRVHLLLSRSENYSNAFIVSAQRFLYRFRFSPPAAWKLVTPKVSKR</sequence>
<dbReference type="EMBL" id="BAABRO010000030">
    <property type="protein sequence ID" value="GAA5510925.1"/>
    <property type="molecule type" value="Genomic_DNA"/>
</dbReference>
<reference evidence="1 2" key="1">
    <citation type="submission" date="2024-02" db="EMBL/GenBank/DDBJ databases">
        <title>Rhodopirellula caenicola NBRC 110016.</title>
        <authorList>
            <person name="Ichikawa N."/>
            <person name="Katano-Makiyama Y."/>
            <person name="Hidaka K."/>
        </authorList>
    </citation>
    <scope>NUCLEOTIDE SEQUENCE [LARGE SCALE GENOMIC DNA]</scope>
    <source>
        <strain evidence="1 2">NBRC 110016</strain>
    </source>
</reference>
<name>A0ABP9W2B3_9BACT</name>
<gene>
    <name evidence="1" type="ORF">Rcae01_06437</name>
</gene>
<evidence type="ECO:0000313" key="2">
    <source>
        <dbReference type="Proteomes" id="UP001416858"/>
    </source>
</evidence>
<dbReference type="Proteomes" id="UP001416858">
    <property type="component" value="Unassembled WGS sequence"/>
</dbReference>
<protein>
    <submittedName>
        <fullName evidence="1">Uncharacterized protein</fullName>
    </submittedName>
</protein>
<accession>A0ABP9W2B3</accession>